<feature type="transmembrane region" description="Helical" evidence="6">
    <location>
        <begin position="153"/>
        <end position="173"/>
    </location>
</feature>
<evidence type="ECO:0000256" key="1">
    <source>
        <dbReference type="ARBA" id="ARBA00004141"/>
    </source>
</evidence>
<evidence type="ECO:0000256" key="4">
    <source>
        <dbReference type="ARBA" id="ARBA00022989"/>
    </source>
</evidence>
<evidence type="ECO:0000256" key="6">
    <source>
        <dbReference type="SAM" id="Phobius"/>
    </source>
</evidence>
<name>A0A4R4D416_9PROT</name>
<evidence type="ECO:0000256" key="5">
    <source>
        <dbReference type="ARBA" id="ARBA00023136"/>
    </source>
</evidence>
<feature type="transmembrane region" description="Helical" evidence="6">
    <location>
        <begin position="235"/>
        <end position="253"/>
    </location>
</feature>
<dbReference type="PANTHER" id="PTHR42723">
    <property type="entry name" value="CHLOROPHYLL SYNTHASE"/>
    <property type="match status" value="1"/>
</dbReference>
<dbReference type="InterPro" id="IPR044878">
    <property type="entry name" value="UbiA_sf"/>
</dbReference>
<dbReference type="GO" id="GO:0016765">
    <property type="term" value="F:transferase activity, transferring alkyl or aryl (other than methyl) groups"/>
    <property type="evidence" value="ECO:0007669"/>
    <property type="project" value="InterPro"/>
</dbReference>
<comment type="subcellular location">
    <subcellularLocation>
        <location evidence="1">Membrane</location>
        <topology evidence="1">Multi-pass membrane protein</topology>
    </subcellularLocation>
</comment>
<dbReference type="GO" id="GO:0016020">
    <property type="term" value="C:membrane"/>
    <property type="evidence" value="ECO:0007669"/>
    <property type="project" value="UniProtKB-SubCell"/>
</dbReference>
<feature type="transmembrane region" description="Helical" evidence="6">
    <location>
        <begin position="210"/>
        <end position="229"/>
    </location>
</feature>
<keyword evidence="8" id="KW-1185">Reference proteome</keyword>
<organism evidence="7 8">
    <name type="scientific">Roseicella aquatilis</name>
    <dbReference type="NCBI Taxonomy" id="2527868"/>
    <lineage>
        <taxon>Bacteria</taxon>
        <taxon>Pseudomonadati</taxon>
        <taxon>Pseudomonadota</taxon>
        <taxon>Alphaproteobacteria</taxon>
        <taxon>Acetobacterales</taxon>
        <taxon>Roseomonadaceae</taxon>
        <taxon>Roseicella</taxon>
    </lineage>
</organism>
<evidence type="ECO:0000256" key="3">
    <source>
        <dbReference type="ARBA" id="ARBA00022692"/>
    </source>
</evidence>
<protein>
    <recommendedName>
        <fullName evidence="9">Prenyltransferase</fullName>
    </recommendedName>
</protein>
<feature type="transmembrane region" description="Helical" evidence="6">
    <location>
        <begin position="260"/>
        <end position="279"/>
    </location>
</feature>
<dbReference type="PANTHER" id="PTHR42723:SF1">
    <property type="entry name" value="CHLOROPHYLL SYNTHASE, CHLOROPLASTIC"/>
    <property type="match status" value="1"/>
</dbReference>
<dbReference type="AlphaFoldDB" id="A0A4R4D416"/>
<evidence type="ECO:0000256" key="2">
    <source>
        <dbReference type="ARBA" id="ARBA00022475"/>
    </source>
</evidence>
<evidence type="ECO:0008006" key="9">
    <source>
        <dbReference type="Google" id="ProtNLM"/>
    </source>
</evidence>
<feature type="transmembrane region" description="Helical" evidence="6">
    <location>
        <begin position="52"/>
        <end position="72"/>
    </location>
</feature>
<evidence type="ECO:0000313" key="8">
    <source>
        <dbReference type="Proteomes" id="UP000295023"/>
    </source>
</evidence>
<proteinExistence type="predicted"/>
<accession>A0A4R4D416</accession>
<feature type="transmembrane region" description="Helical" evidence="6">
    <location>
        <begin position="285"/>
        <end position="305"/>
    </location>
</feature>
<keyword evidence="2" id="KW-1003">Cell membrane</keyword>
<reference evidence="7 8" key="1">
    <citation type="submission" date="2019-03" db="EMBL/GenBank/DDBJ databases">
        <title>Paracraurococcus aquatilis NE82 genome sequence.</title>
        <authorList>
            <person name="Zhao Y."/>
            <person name="Du Z."/>
        </authorList>
    </citation>
    <scope>NUCLEOTIDE SEQUENCE [LARGE SCALE GENOMIC DNA]</scope>
    <source>
        <strain evidence="7 8">NE82</strain>
    </source>
</reference>
<dbReference type="InterPro" id="IPR050475">
    <property type="entry name" value="Prenyltransferase_related"/>
</dbReference>
<dbReference type="EMBL" id="SKBM01000034">
    <property type="protein sequence ID" value="TCZ54251.1"/>
    <property type="molecule type" value="Genomic_DNA"/>
</dbReference>
<gene>
    <name evidence="7" type="ORF">EXY23_23695</name>
</gene>
<feature type="transmembrane region" description="Helical" evidence="6">
    <location>
        <begin position="93"/>
        <end position="121"/>
    </location>
</feature>
<keyword evidence="4 6" id="KW-1133">Transmembrane helix</keyword>
<keyword evidence="3 6" id="KW-0812">Transmembrane</keyword>
<keyword evidence="5 6" id="KW-0472">Membrane</keyword>
<feature type="transmembrane region" description="Helical" evidence="6">
    <location>
        <begin position="179"/>
        <end position="198"/>
    </location>
</feature>
<dbReference type="Pfam" id="PF01040">
    <property type="entry name" value="UbiA"/>
    <property type="match status" value="1"/>
</dbReference>
<comment type="caution">
    <text evidence="7">The sequence shown here is derived from an EMBL/GenBank/DDBJ whole genome shotgun (WGS) entry which is preliminary data.</text>
</comment>
<dbReference type="OrthoDB" id="8559716at2"/>
<dbReference type="Gene3D" id="1.10.357.140">
    <property type="entry name" value="UbiA prenyltransferase"/>
    <property type="match status" value="1"/>
</dbReference>
<dbReference type="Proteomes" id="UP000295023">
    <property type="component" value="Unassembled WGS sequence"/>
</dbReference>
<dbReference type="InterPro" id="IPR000537">
    <property type="entry name" value="UbiA_prenyltransferase"/>
</dbReference>
<feature type="transmembrane region" description="Helical" evidence="6">
    <location>
        <begin position="127"/>
        <end position="146"/>
    </location>
</feature>
<sequence length="308" mass="31425">MTPQELAAAGRANPGRGVSAATVALRLGRVSNLPTVWTNALAGVALAGGDPWQPATVALILGLSLFYVGGMYQNDAFDRDIDARERPSRPIPAGLVAANTVFAAGFGMILAGLAALLPAAWLAGAEAGGAMLVGLGLGGTILFYNWQHKGNPLGPLLMGLCRVLAYVTAGLAVAGTLPATMLAACAVALSYLIGLTYIAKQETLGRVANLWPLAFLAAPLLYGFAVVPASGWPAALLLFGLATLIAAALALLWRRRPGDIPRAVVSLIAGVALLDALFLAARGELAAAALAVAAFALTLVLQRWVSGT</sequence>
<evidence type="ECO:0000313" key="7">
    <source>
        <dbReference type="EMBL" id="TCZ54251.1"/>
    </source>
</evidence>